<proteinExistence type="predicted"/>
<protein>
    <submittedName>
        <fullName evidence="1">Uncharacterized protein</fullName>
    </submittedName>
</protein>
<dbReference type="EMBL" id="QGKY02000089">
    <property type="protein sequence ID" value="KAF2610309.1"/>
    <property type="molecule type" value="Genomic_DNA"/>
</dbReference>
<sequence length="286" mass="31668">MYVVSVVVCVSPPYHLRRRLRITSVVVCASPPSSSAHRLRRRLCTSASSPISPHLRIASALSPIRPRHYKLAVYDDVVSKITSSKALKYLPSKRYVPMESRTAHKLENGLWKQRKNDIPTSPGLTKPALALRQGIEAAVLITLGASTMMIGDPTWSFDFVGDSFAQHLTVTLGVMDPPYYTPDCILENLVKEAKDKAISEISVTNVKVPSFSVANSSFSFSFTYSQLSSEIHFLSRLLLLESQLHIFNVLDPGWEFSVSILQSSVTIVNGEIHDDYIAVSGVVDFE</sequence>
<evidence type="ECO:0000313" key="1">
    <source>
        <dbReference type="EMBL" id="KAF2610309.1"/>
    </source>
</evidence>
<gene>
    <name evidence="1" type="ORF">F2Q70_00012503</name>
</gene>
<reference evidence="1" key="1">
    <citation type="submission" date="2019-12" db="EMBL/GenBank/DDBJ databases">
        <title>Genome sequencing and annotation of Brassica cretica.</title>
        <authorList>
            <person name="Studholme D.J."/>
            <person name="Sarris P.F."/>
        </authorList>
    </citation>
    <scope>NUCLEOTIDE SEQUENCE</scope>
    <source>
        <strain evidence="1">PFS-102/07</strain>
        <tissue evidence="1">Leaf</tissue>
    </source>
</reference>
<comment type="caution">
    <text evidence="1">The sequence shown here is derived from an EMBL/GenBank/DDBJ whole genome shotgun (WGS) entry which is preliminary data.</text>
</comment>
<name>A0A8S9LWV7_BRACR</name>
<organism evidence="1">
    <name type="scientific">Brassica cretica</name>
    <name type="common">Mustard</name>
    <dbReference type="NCBI Taxonomy" id="69181"/>
    <lineage>
        <taxon>Eukaryota</taxon>
        <taxon>Viridiplantae</taxon>
        <taxon>Streptophyta</taxon>
        <taxon>Embryophyta</taxon>
        <taxon>Tracheophyta</taxon>
        <taxon>Spermatophyta</taxon>
        <taxon>Magnoliopsida</taxon>
        <taxon>eudicotyledons</taxon>
        <taxon>Gunneridae</taxon>
        <taxon>Pentapetalae</taxon>
        <taxon>rosids</taxon>
        <taxon>malvids</taxon>
        <taxon>Brassicales</taxon>
        <taxon>Brassicaceae</taxon>
        <taxon>Brassiceae</taxon>
        <taxon>Brassica</taxon>
    </lineage>
</organism>
<accession>A0A8S9LWV7</accession>
<dbReference type="AlphaFoldDB" id="A0A8S9LWV7"/>